<dbReference type="InterPro" id="IPR011009">
    <property type="entry name" value="Kinase-like_dom_sf"/>
</dbReference>
<evidence type="ECO:0000256" key="1">
    <source>
        <dbReference type="ARBA" id="ARBA00012513"/>
    </source>
</evidence>
<name>A0A3L6RIL9_PANMI</name>
<dbReference type="SMART" id="SM00220">
    <property type="entry name" value="S_TKc"/>
    <property type="match status" value="1"/>
</dbReference>
<evidence type="ECO:0000313" key="10">
    <source>
        <dbReference type="EMBL" id="RLN04354.1"/>
    </source>
</evidence>
<organism evidence="10 11">
    <name type="scientific">Panicum miliaceum</name>
    <name type="common">Proso millet</name>
    <name type="synonym">Broomcorn millet</name>
    <dbReference type="NCBI Taxonomy" id="4540"/>
    <lineage>
        <taxon>Eukaryota</taxon>
        <taxon>Viridiplantae</taxon>
        <taxon>Streptophyta</taxon>
        <taxon>Embryophyta</taxon>
        <taxon>Tracheophyta</taxon>
        <taxon>Spermatophyta</taxon>
        <taxon>Magnoliopsida</taxon>
        <taxon>Liliopsida</taxon>
        <taxon>Poales</taxon>
        <taxon>Poaceae</taxon>
        <taxon>PACMAD clade</taxon>
        <taxon>Panicoideae</taxon>
        <taxon>Panicodae</taxon>
        <taxon>Paniceae</taxon>
        <taxon>Panicinae</taxon>
        <taxon>Panicum</taxon>
        <taxon>Panicum sect. Panicum</taxon>
    </lineage>
</organism>
<dbReference type="AlphaFoldDB" id="A0A3L6RIL9"/>
<dbReference type="PANTHER" id="PTHR45707">
    <property type="entry name" value="C2 CALCIUM/LIPID-BINDING PLANT PHOSPHORIBOSYLTRANSFERASE FAMILY PROTEIN"/>
    <property type="match status" value="1"/>
</dbReference>
<dbReference type="FunFam" id="1.10.510.10:FF:001023">
    <property type="entry name" value="Os07g0541700 protein"/>
    <property type="match status" value="1"/>
</dbReference>
<comment type="catalytic activity">
    <reaction evidence="8">
        <text>L-seryl-[protein] + ATP = O-phospho-L-seryl-[protein] + ADP + H(+)</text>
        <dbReference type="Rhea" id="RHEA:17989"/>
        <dbReference type="Rhea" id="RHEA-COMP:9863"/>
        <dbReference type="Rhea" id="RHEA-COMP:11604"/>
        <dbReference type="ChEBI" id="CHEBI:15378"/>
        <dbReference type="ChEBI" id="CHEBI:29999"/>
        <dbReference type="ChEBI" id="CHEBI:30616"/>
        <dbReference type="ChEBI" id="CHEBI:83421"/>
        <dbReference type="ChEBI" id="CHEBI:456216"/>
        <dbReference type="EC" id="2.7.11.1"/>
    </reaction>
</comment>
<keyword evidence="11" id="KW-1185">Reference proteome</keyword>
<keyword evidence="2" id="KW-0723">Serine/threonine-protein kinase</keyword>
<proteinExistence type="predicted"/>
<dbReference type="InterPro" id="IPR001680">
    <property type="entry name" value="WD40_rpt"/>
</dbReference>
<dbReference type="GO" id="GO:0005524">
    <property type="term" value="F:ATP binding"/>
    <property type="evidence" value="ECO:0007669"/>
    <property type="project" value="UniProtKB-KW"/>
</dbReference>
<evidence type="ECO:0000256" key="3">
    <source>
        <dbReference type="ARBA" id="ARBA00022679"/>
    </source>
</evidence>
<dbReference type="SUPFAM" id="SSF50978">
    <property type="entry name" value="WD40 repeat-like"/>
    <property type="match status" value="1"/>
</dbReference>
<dbReference type="PROSITE" id="PS00108">
    <property type="entry name" value="PROTEIN_KINASE_ST"/>
    <property type="match status" value="1"/>
</dbReference>
<dbReference type="GO" id="GO:0004674">
    <property type="term" value="F:protein serine/threonine kinase activity"/>
    <property type="evidence" value="ECO:0007669"/>
    <property type="project" value="UniProtKB-KW"/>
</dbReference>
<protein>
    <recommendedName>
        <fullName evidence="1">non-specific serine/threonine protein kinase</fullName>
        <ecNumber evidence="1">2.7.11.1</ecNumber>
    </recommendedName>
</protein>
<dbReference type="Pfam" id="PF00069">
    <property type="entry name" value="Pkinase"/>
    <property type="match status" value="1"/>
</dbReference>
<dbReference type="PANTHER" id="PTHR45707:SF80">
    <property type="entry name" value="PROTEIN KINASE DOMAIN-CONTAINING PROTEIN"/>
    <property type="match status" value="1"/>
</dbReference>
<keyword evidence="4" id="KW-0547">Nucleotide-binding</keyword>
<comment type="caution">
    <text evidence="10">The sequence shown here is derived from an EMBL/GenBank/DDBJ whole genome shotgun (WGS) entry which is preliminary data.</text>
</comment>
<dbReference type="InterPro" id="IPR015943">
    <property type="entry name" value="WD40/YVTN_repeat-like_dom_sf"/>
</dbReference>
<sequence length="632" mass="71877">MNCKYFADVSIGLDWKTSYRIIKGICQGLDYLHQQKIIHLDLKPENILLDHCWVPKIADFGISKRFAENQTRAITSNPRGTRGYMAPESLDGNFTLKSDIYSLGVIIIEMLTGCKGYPDIQNVLDHWKTRSLEKSQGDAWVEQIRLCVVIGRECIDPDPTKRPTIQRIIGRINEMDLIYGLTETHASLERHVSLVSSGIRKPLDVNPLELRFPWEPNKPTEECTVTLTNRTGRHVAVRITPAEGICWSPSLGTSFQPMEPHSTLALHIRMGKQSQGPPETGKLEVLMVLMASKEHLGKLLKSVEGLLDMEDKSDSILERVKSLGGQVHRELLMATTYNPACYQQQAVIHNDDQKFIPTSEFERVRSIDVHPMETWVLAGHDCGHVSIWNYQTQEMVMVFNIIEEDCEYGCGISRVQFIAEEQWFAAGDYGGWVHVCAYNIRDKHVVVVHKFQAHIDECISALALHPTKSLLMTSSTTDFSSIKLWDWGQGWVCTQEFDGLKGGVHILTFNPRETSTFVCASRSSKETEFKVWDIHCSDKKFSIFEEKSSCPSCSFYTNSYQHFMVTSGQRGRRSCAVIRNTQTGELVHQLAVYGWSIFDLACHPTLPILATTITDFREDIYQICLWDARTYR</sequence>
<reference evidence="11" key="1">
    <citation type="journal article" date="2019" name="Nat. Commun.">
        <title>The genome of broomcorn millet.</title>
        <authorList>
            <person name="Zou C."/>
            <person name="Miki D."/>
            <person name="Li D."/>
            <person name="Tang Q."/>
            <person name="Xiao L."/>
            <person name="Rajput S."/>
            <person name="Deng P."/>
            <person name="Jia W."/>
            <person name="Huang R."/>
            <person name="Zhang M."/>
            <person name="Sun Y."/>
            <person name="Hu J."/>
            <person name="Fu X."/>
            <person name="Schnable P.S."/>
            <person name="Li F."/>
            <person name="Zhang H."/>
            <person name="Feng B."/>
            <person name="Zhu X."/>
            <person name="Liu R."/>
            <person name="Schnable J.C."/>
            <person name="Zhu J.-K."/>
            <person name="Zhang H."/>
        </authorList>
    </citation>
    <scope>NUCLEOTIDE SEQUENCE [LARGE SCALE GENOMIC DNA]</scope>
</reference>
<dbReference type="InterPro" id="IPR036322">
    <property type="entry name" value="WD40_repeat_dom_sf"/>
</dbReference>
<gene>
    <name evidence="10" type="ORF">C2845_PM13G06860</name>
</gene>
<keyword evidence="3" id="KW-0808">Transferase</keyword>
<evidence type="ECO:0000259" key="9">
    <source>
        <dbReference type="PROSITE" id="PS50011"/>
    </source>
</evidence>
<dbReference type="Pfam" id="PF00400">
    <property type="entry name" value="WD40"/>
    <property type="match status" value="1"/>
</dbReference>
<accession>A0A3L6RIL9</accession>
<dbReference type="OrthoDB" id="582756at2759"/>
<dbReference type="Gene3D" id="2.60.40.10">
    <property type="entry name" value="Immunoglobulins"/>
    <property type="match status" value="1"/>
</dbReference>
<dbReference type="InterPro" id="IPR008271">
    <property type="entry name" value="Ser/Thr_kinase_AS"/>
</dbReference>
<dbReference type="SUPFAM" id="SSF56112">
    <property type="entry name" value="Protein kinase-like (PK-like)"/>
    <property type="match status" value="1"/>
</dbReference>
<dbReference type="PROSITE" id="PS50011">
    <property type="entry name" value="PROTEIN_KINASE_DOM"/>
    <property type="match status" value="1"/>
</dbReference>
<dbReference type="EMBL" id="PQIB02000008">
    <property type="protein sequence ID" value="RLN04354.1"/>
    <property type="molecule type" value="Genomic_DNA"/>
</dbReference>
<dbReference type="Gene3D" id="1.10.510.10">
    <property type="entry name" value="Transferase(Phosphotransferase) domain 1"/>
    <property type="match status" value="1"/>
</dbReference>
<keyword evidence="6" id="KW-0067">ATP-binding</keyword>
<keyword evidence="5" id="KW-0418">Kinase</keyword>
<evidence type="ECO:0000256" key="6">
    <source>
        <dbReference type="ARBA" id="ARBA00022840"/>
    </source>
</evidence>
<dbReference type="Proteomes" id="UP000275267">
    <property type="component" value="Unassembled WGS sequence"/>
</dbReference>
<evidence type="ECO:0000313" key="11">
    <source>
        <dbReference type="Proteomes" id="UP000275267"/>
    </source>
</evidence>
<comment type="catalytic activity">
    <reaction evidence="7">
        <text>L-threonyl-[protein] + ATP = O-phospho-L-threonyl-[protein] + ADP + H(+)</text>
        <dbReference type="Rhea" id="RHEA:46608"/>
        <dbReference type="Rhea" id="RHEA-COMP:11060"/>
        <dbReference type="Rhea" id="RHEA-COMP:11605"/>
        <dbReference type="ChEBI" id="CHEBI:15378"/>
        <dbReference type="ChEBI" id="CHEBI:30013"/>
        <dbReference type="ChEBI" id="CHEBI:30616"/>
        <dbReference type="ChEBI" id="CHEBI:61977"/>
        <dbReference type="ChEBI" id="CHEBI:456216"/>
        <dbReference type="EC" id="2.7.11.1"/>
    </reaction>
</comment>
<evidence type="ECO:0000256" key="5">
    <source>
        <dbReference type="ARBA" id="ARBA00022777"/>
    </source>
</evidence>
<dbReference type="STRING" id="4540.A0A3L6RIL9"/>
<dbReference type="EC" id="2.7.11.1" evidence="1"/>
<evidence type="ECO:0000256" key="7">
    <source>
        <dbReference type="ARBA" id="ARBA00047899"/>
    </source>
</evidence>
<evidence type="ECO:0000256" key="4">
    <source>
        <dbReference type="ARBA" id="ARBA00022741"/>
    </source>
</evidence>
<evidence type="ECO:0000256" key="8">
    <source>
        <dbReference type="ARBA" id="ARBA00048679"/>
    </source>
</evidence>
<dbReference type="Gene3D" id="2.130.10.10">
    <property type="entry name" value="YVTN repeat-like/Quinoprotein amine dehydrogenase"/>
    <property type="match status" value="1"/>
</dbReference>
<feature type="domain" description="Protein kinase" evidence="9">
    <location>
        <begin position="1"/>
        <end position="188"/>
    </location>
</feature>
<dbReference type="InterPro" id="IPR000719">
    <property type="entry name" value="Prot_kinase_dom"/>
</dbReference>
<evidence type="ECO:0000256" key="2">
    <source>
        <dbReference type="ARBA" id="ARBA00022527"/>
    </source>
</evidence>
<dbReference type="SMART" id="SM00320">
    <property type="entry name" value="WD40"/>
    <property type="match status" value="4"/>
</dbReference>
<dbReference type="InterPro" id="IPR013783">
    <property type="entry name" value="Ig-like_fold"/>
</dbReference>